<evidence type="ECO:0000313" key="2">
    <source>
        <dbReference type="Proteomes" id="UP000821845"/>
    </source>
</evidence>
<protein>
    <submittedName>
        <fullName evidence="1">Uncharacterized protein</fullName>
    </submittedName>
</protein>
<proteinExistence type="predicted"/>
<accession>A0ACB7SX40</accession>
<reference evidence="1" key="1">
    <citation type="submission" date="2020-05" db="EMBL/GenBank/DDBJ databases">
        <title>Large-scale comparative analyses of tick genomes elucidate their genetic diversity and vector capacities.</title>
        <authorList>
            <person name="Jia N."/>
            <person name="Wang J."/>
            <person name="Shi W."/>
            <person name="Du L."/>
            <person name="Sun Y."/>
            <person name="Zhan W."/>
            <person name="Jiang J."/>
            <person name="Wang Q."/>
            <person name="Zhang B."/>
            <person name="Ji P."/>
            <person name="Sakyi L.B."/>
            <person name="Cui X."/>
            <person name="Yuan T."/>
            <person name="Jiang B."/>
            <person name="Yang W."/>
            <person name="Lam T.T.-Y."/>
            <person name="Chang Q."/>
            <person name="Ding S."/>
            <person name="Wang X."/>
            <person name="Zhu J."/>
            <person name="Ruan X."/>
            <person name="Zhao L."/>
            <person name="Wei J."/>
            <person name="Que T."/>
            <person name="Du C."/>
            <person name="Cheng J."/>
            <person name="Dai P."/>
            <person name="Han X."/>
            <person name="Huang E."/>
            <person name="Gao Y."/>
            <person name="Liu J."/>
            <person name="Shao H."/>
            <person name="Ye R."/>
            <person name="Li L."/>
            <person name="Wei W."/>
            <person name="Wang X."/>
            <person name="Wang C."/>
            <person name="Yang T."/>
            <person name="Huo Q."/>
            <person name="Li W."/>
            <person name="Guo W."/>
            <person name="Chen H."/>
            <person name="Zhou L."/>
            <person name="Ni X."/>
            <person name="Tian J."/>
            <person name="Zhou Y."/>
            <person name="Sheng Y."/>
            <person name="Liu T."/>
            <person name="Pan Y."/>
            <person name="Xia L."/>
            <person name="Li J."/>
            <person name="Zhao F."/>
            <person name="Cao W."/>
        </authorList>
    </citation>
    <scope>NUCLEOTIDE SEQUENCE</scope>
    <source>
        <strain evidence="1">Hyas-2018</strain>
    </source>
</reference>
<name>A0ACB7SX40_HYAAI</name>
<evidence type="ECO:0000313" key="1">
    <source>
        <dbReference type="EMBL" id="KAH6939448.1"/>
    </source>
</evidence>
<gene>
    <name evidence="1" type="ORF">HPB50_018481</name>
</gene>
<dbReference type="EMBL" id="CM023482">
    <property type="protein sequence ID" value="KAH6939448.1"/>
    <property type="molecule type" value="Genomic_DNA"/>
</dbReference>
<sequence>MMSAAAAVCGGSPVLPSSTVDPATNDAPLEFAARIKTTVTPEGLEAFASHCCLVPDRRTEMMSAAAAVCGGSPVLPSSTVDPATNDAPLEFAARIKTTVTPEGLGRPVGATFGSFAAGLAEGAAGLPSLASLMGSPAPWGVPPFIGLPGDPALMGVVSSYSQCPQFSFLGPPPEIGPGILPASVLNPNAPVKELLRFPNCVLYPPKPNMPPPATRERPPGCRTVFVGGLPESSTEELVREVFQHCGTITTVRMSKKNFCHIRFETEEQVDRAIALSGYRMKILDQEEASHTGRLHVDFAQARDDQYEWECRQRALQREQRHRERLDRERLRPPSPPPVVHYSDHEAQQLTERLKGDETFQKAVQVLTVWLDRGECTKRNAGQFYSMLQTANGHIRRLLQEKKDHQEALDKARILFAQRLQGILVQLGQIEKVFATASHQKVWDHFTKAQRKNIDTWRKQSEEIKSAHLADVLDKRQEDEMDLSDEDEPSPAKAAKIFESGAEGDGNGGTGAPATEDESSAASRLALQEECDSLRCQLEAYRNEAQLLKAEQEQRDQQLHLLQQALQGLQQQRARDLQDLEKLRSSKNGSTQSPEREPCSASGLRNEVSSSTQVAGIRITEKDAKLIGLVSMFLHLHPDGASLDYLWSYIHTREPALQPCDVEVLLSKFPTLFPLEVTGVGATLERRWKFGGFSPSL</sequence>
<comment type="caution">
    <text evidence="1">The sequence shown here is derived from an EMBL/GenBank/DDBJ whole genome shotgun (WGS) entry which is preliminary data.</text>
</comment>
<organism evidence="1 2">
    <name type="scientific">Hyalomma asiaticum</name>
    <name type="common">Tick</name>
    <dbReference type="NCBI Taxonomy" id="266040"/>
    <lineage>
        <taxon>Eukaryota</taxon>
        <taxon>Metazoa</taxon>
        <taxon>Ecdysozoa</taxon>
        <taxon>Arthropoda</taxon>
        <taxon>Chelicerata</taxon>
        <taxon>Arachnida</taxon>
        <taxon>Acari</taxon>
        <taxon>Parasitiformes</taxon>
        <taxon>Ixodida</taxon>
        <taxon>Ixodoidea</taxon>
        <taxon>Ixodidae</taxon>
        <taxon>Hyalomminae</taxon>
        <taxon>Hyalomma</taxon>
    </lineage>
</organism>
<keyword evidence="2" id="KW-1185">Reference proteome</keyword>
<dbReference type="Proteomes" id="UP000821845">
    <property type="component" value="Chromosome 2"/>
</dbReference>